<feature type="compositionally biased region" description="Acidic residues" evidence="1">
    <location>
        <begin position="86"/>
        <end position="96"/>
    </location>
</feature>
<keyword evidence="3" id="KW-1185">Reference proteome</keyword>
<gene>
    <name evidence="2" type="ORF">PHYPSEUDO_007857</name>
</gene>
<organism evidence="2 3">
    <name type="scientific">Phytophthora pseudosyringae</name>
    <dbReference type="NCBI Taxonomy" id="221518"/>
    <lineage>
        <taxon>Eukaryota</taxon>
        <taxon>Sar</taxon>
        <taxon>Stramenopiles</taxon>
        <taxon>Oomycota</taxon>
        <taxon>Peronosporomycetes</taxon>
        <taxon>Peronosporales</taxon>
        <taxon>Peronosporaceae</taxon>
        <taxon>Phytophthora</taxon>
    </lineage>
</organism>
<comment type="caution">
    <text evidence="2">The sequence shown here is derived from an EMBL/GenBank/DDBJ whole genome shotgun (WGS) entry which is preliminary data.</text>
</comment>
<evidence type="ECO:0000313" key="3">
    <source>
        <dbReference type="Proteomes" id="UP000694044"/>
    </source>
</evidence>
<accession>A0A8T1VII0</accession>
<dbReference type="Proteomes" id="UP000694044">
    <property type="component" value="Unassembled WGS sequence"/>
</dbReference>
<sequence length="378" mass="41378">MGDFLDVLELSDRVISLEPEECTHETLRTGRGSFVVDTTSGLTDETGFVCGQISSSKGVVMPLASEIKEKNMKLRLLLKWEKQIAEEEEEEEEETTSEEKSSSGSPSASSDEEEDVVVAKNPIKVQISRREERKRPLRSKTRQCSSPGSGKTVNMKGLCVGHGGSKLCEHVPSCIKQVMIKDKCVAQSNITVCSDRVGAAQVSVTGVDAAVPKKMCSVPECTRKALARPHMEEVQNAHTWDVPIWPSARAFASDTVNISRAPNLSLRKIHAHVRILDVLSRLNQTGDAETMMGELDALILAARLHLSQTENVLLMVVELDVHTRSVRGLLRLAVSAFGMEEKTNAHVKDAPNVRMRAVCAWVMAVGFDAHIQDVPSAT</sequence>
<dbReference type="OrthoDB" id="125457at2759"/>
<name>A0A8T1VII0_9STRA</name>
<evidence type="ECO:0000313" key="2">
    <source>
        <dbReference type="EMBL" id="KAG7380010.1"/>
    </source>
</evidence>
<evidence type="ECO:0000256" key="1">
    <source>
        <dbReference type="SAM" id="MobiDB-lite"/>
    </source>
</evidence>
<protein>
    <submittedName>
        <fullName evidence="2">Uncharacterized protein</fullName>
    </submittedName>
</protein>
<proteinExistence type="predicted"/>
<dbReference type="AlphaFoldDB" id="A0A8T1VII0"/>
<dbReference type="EMBL" id="JAGDFM010000316">
    <property type="protein sequence ID" value="KAG7380010.1"/>
    <property type="molecule type" value="Genomic_DNA"/>
</dbReference>
<feature type="region of interest" description="Disordered" evidence="1">
    <location>
        <begin position="85"/>
        <end position="149"/>
    </location>
</feature>
<reference evidence="2" key="1">
    <citation type="submission" date="2021-02" db="EMBL/GenBank/DDBJ databases">
        <authorList>
            <person name="Palmer J.M."/>
        </authorList>
    </citation>
    <scope>NUCLEOTIDE SEQUENCE</scope>
    <source>
        <strain evidence="2">SCRP734</strain>
    </source>
</reference>